<organism evidence="2 3">
    <name type="scientific">Apostasia shenzhenica</name>
    <dbReference type="NCBI Taxonomy" id="1088818"/>
    <lineage>
        <taxon>Eukaryota</taxon>
        <taxon>Viridiplantae</taxon>
        <taxon>Streptophyta</taxon>
        <taxon>Embryophyta</taxon>
        <taxon>Tracheophyta</taxon>
        <taxon>Spermatophyta</taxon>
        <taxon>Magnoliopsida</taxon>
        <taxon>Liliopsida</taxon>
        <taxon>Asparagales</taxon>
        <taxon>Orchidaceae</taxon>
        <taxon>Apostasioideae</taxon>
        <taxon>Apostasia</taxon>
    </lineage>
</organism>
<proteinExistence type="predicted"/>
<accession>A0A2I0BFD7</accession>
<dbReference type="InterPro" id="IPR028082">
    <property type="entry name" value="Peripla_BP_I"/>
</dbReference>
<dbReference type="AlphaFoldDB" id="A0A2I0BFD7"/>
<evidence type="ECO:0000313" key="2">
    <source>
        <dbReference type="EMBL" id="PKA66520.1"/>
    </source>
</evidence>
<dbReference type="OrthoDB" id="5984008at2759"/>
<keyword evidence="2" id="KW-0675">Receptor</keyword>
<evidence type="ECO:0000256" key="1">
    <source>
        <dbReference type="SAM" id="SignalP"/>
    </source>
</evidence>
<name>A0A2I0BFD7_9ASPA</name>
<protein>
    <submittedName>
        <fullName evidence="2">Glutamate receptor 3.4</fullName>
    </submittedName>
</protein>
<dbReference type="STRING" id="1088818.A0A2I0BFD7"/>
<sequence>MDSIAFVLLMLMVVVPHGSAAGERPAVVNIGAVLTYESIIGRIAKVAIVAAVDDVNTNKEVLNGTRLNLITDDANCSVFIGTISGNKCPTL</sequence>
<feature type="signal peptide" evidence="1">
    <location>
        <begin position="1"/>
        <end position="20"/>
    </location>
</feature>
<dbReference type="EMBL" id="KZ451885">
    <property type="protein sequence ID" value="PKA66520.1"/>
    <property type="molecule type" value="Genomic_DNA"/>
</dbReference>
<keyword evidence="3" id="KW-1185">Reference proteome</keyword>
<reference evidence="2 3" key="1">
    <citation type="journal article" date="2017" name="Nature">
        <title>The Apostasia genome and the evolution of orchids.</title>
        <authorList>
            <person name="Zhang G.Q."/>
            <person name="Liu K.W."/>
            <person name="Li Z."/>
            <person name="Lohaus R."/>
            <person name="Hsiao Y.Y."/>
            <person name="Niu S.C."/>
            <person name="Wang J.Y."/>
            <person name="Lin Y.C."/>
            <person name="Xu Q."/>
            <person name="Chen L.J."/>
            <person name="Yoshida K."/>
            <person name="Fujiwara S."/>
            <person name="Wang Z.W."/>
            <person name="Zhang Y.Q."/>
            <person name="Mitsuda N."/>
            <person name="Wang M."/>
            <person name="Liu G.H."/>
            <person name="Pecoraro L."/>
            <person name="Huang H.X."/>
            <person name="Xiao X.J."/>
            <person name="Lin M."/>
            <person name="Wu X.Y."/>
            <person name="Wu W.L."/>
            <person name="Chen Y.Y."/>
            <person name="Chang S.B."/>
            <person name="Sakamoto S."/>
            <person name="Ohme-Takagi M."/>
            <person name="Yagi M."/>
            <person name="Zeng S.J."/>
            <person name="Shen C.Y."/>
            <person name="Yeh C.M."/>
            <person name="Luo Y.B."/>
            <person name="Tsai W.C."/>
            <person name="Van de Peer Y."/>
            <person name="Liu Z.J."/>
        </authorList>
    </citation>
    <scope>NUCLEOTIDE SEQUENCE [LARGE SCALE GENOMIC DNA]</scope>
    <source>
        <strain evidence="3">cv. Shenzhen</strain>
        <tissue evidence="2">Stem</tissue>
    </source>
</reference>
<feature type="chain" id="PRO_5014122197" evidence="1">
    <location>
        <begin position="21"/>
        <end position="91"/>
    </location>
</feature>
<evidence type="ECO:0000313" key="3">
    <source>
        <dbReference type="Proteomes" id="UP000236161"/>
    </source>
</evidence>
<dbReference type="Proteomes" id="UP000236161">
    <property type="component" value="Unassembled WGS sequence"/>
</dbReference>
<dbReference type="Gene3D" id="3.40.50.2300">
    <property type="match status" value="1"/>
</dbReference>
<gene>
    <name evidence="2" type="primary">GLR3.4</name>
    <name evidence="2" type="ORF">AXF42_Ash003174</name>
</gene>
<keyword evidence="1" id="KW-0732">Signal</keyword>
<dbReference type="SUPFAM" id="SSF53822">
    <property type="entry name" value="Periplasmic binding protein-like I"/>
    <property type="match status" value="1"/>
</dbReference>